<reference evidence="4 6" key="2">
    <citation type="journal article" date="2014" name="Int. J. Syst. Evol. Microbiol.">
        <title>Complete genome sequence of Corynebacterium casei LMG S-19264T (=DSM 44701T), isolated from a smear-ripened cheese.</title>
        <authorList>
            <consortium name="US DOE Joint Genome Institute (JGI-PGF)"/>
            <person name="Walter F."/>
            <person name="Albersmeier A."/>
            <person name="Kalinowski J."/>
            <person name="Ruckert C."/>
        </authorList>
    </citation>
    <scope>NUCLEOTIDE SEQUENCE [LARGE SCALE GENOMIC DNA]</scope>
    <source>
        <strain evidence="4 6">NBRC 114545</strain>
    </source>
</reference>
<dbReference type="EMBL" id="BSUW01000001">
    <property type="protein sequence ID" value="GMA72024.1"/>
    <property type="molecule type" value="Genomic_DNA"/>
</dbReference>
<dbReference type="Proteomes" id="UP001157039">
    <property type="component" value="Unassembled WGS sequence"/>
</dbReference>
<dbReference type="Pfam" id="PF13731">
    <property type="entry name" value="WxL"/>
    <property type="match status" value="1"/>
</dbReference>
<evidence type="ECO:0000256" key="1">
    <source>
        <dbReference type="SAM" id="MobiDB-lite"/>
    </source>
</evidence>
<accession>A0AA38CXY0</accession>
<evidence type="ECO:0000313" key="4">
    <source>
        <dbReference type="EMBL" id="GMA72024.1"/>
    </source>
</evidence>
<keyword evidence="5" id="KW-1185">Reference proteome</keyword>
<dbReference type="RefSeq" id="WP_123936052.1">
    <property type="nucleotide sequence ID" value="NZ_BSUW01000001.1"/>
</dbReference>
<dbReference type="AlphaFoldDB" id="A0AA38CXY0"/>
<evidence type="ECO:0000313" key="3">
    <source>
        <dbReference type="EMBL" id="AYW48286.1"/>
    </source>
</evidence>
<name>A0AA38CXY0_9ENTE</name>
<dbReference type="EMBL" id="CP027783">
    <property type="protein sequence ID" value="AYW48286.1"/>
    <property type="molecule type" value="Genomic_DNA"/>
</dbReference>
<evidence type="ECO:0000259" key="2">
    <source>
        <dbReference type="Pfam" id="PF13731"/>
    </source>
</evidence>
<evidence type="ECO:0000313" key="6">
    <source>
        <dbReference type="Proteomes" id="UP001157039"/>
    </source>
</evidence>
<protein>
    <submittedName>
        <fullName evidence="4">Cell surface protein</fullName>
    </submittedName>
    <submittedName>
        <fullName evidence="3">WxL domain-containing protein</fullName>
    </submittedName>
</protein>
<sequence length="256" mass="26911">MKKLSALGVVLIGLGILTGINGTIVDADSSATTSANATVEKPDPNDPEDTGETGDGETGDPTDPDGDDEYTPDESNPGTPGLLRIDHAPSSFDFGTIKVGRKQTKYAGLESGSATDGAEKSVPNYVKVTDNTGNFAGWELSVSRTEFTNQEDDTQTLDGTELSFNNAYANAGSKGAGMPTTVASDVNIPVNSKTVLVQAHENEGMGEWFYVLGENNEEAEKSVALDVPVKQYAPGNYSSTLDWNLTDAPSDSSNME</sequence>
<reference evidence="3 5" key="1">
    <citation type="journal article" date="2012" name="Int. J. Syst. Evol. Microbiol.">
        <title>Characterization of Tetragenococcus strains from sugar thick juice reveals a novel species, Tetragenococcus osmophilus sp. nov., and divides Tetragenococcus halophilus into two subspecies, T. halophilus subsp. halophilus subsp. nov. and T. halophilus subsp. flandriensis subsp. nov.</title>
        <authorList>
            <person name="Juste A."/>
            <person name="Van Trappen S."/>
            <person name="Verreth C."/>
            <person name="Cleenwerck I."/>
            <person name="De Vos P."/>
            <person name="Lievens B."/>
            <person name="Willems K.A."/>
        </authorList>
    </citation>
    <scope>NUCLEOTIDE SEQUENCE [LARGE SCALE GENOMIC DNA]</scope>
    <source>
        <strain evidence="3 5">JCM 31126</strain>
    </source>
</reference>
<gene>
    <name evidence="3" type="ORF">C7K38_07875</name>
    <name evidence="4" type="ORF">GCM10025885_10730</name>
</gene>
<dbReference type="InterPro" id="IPR027994">
    <property type="entry name" value="WxL_dom"/>
</dbReference>
<organism evidence="4 6">
    <name type="scientific">Tetragenococcus osmophilus</name>
    <dbReference type="NCBI Taxonomy" id="526944"/>
    <lineage>
        <taxon>Bacteria</taxon>
        <taxon>Bacillati</taxon>
        <taxon>Bacillota</taxon>
        <taxon>Bacilli</taxon>
        <taxon>Lactobacillales</taxon>
        <taxon>Enterococcaceae</taxon>
        <taxon>Tetragenococcus</taxon>
    </lineage>
</organism>
<feature type="domain" description="WxL" evidence="2">
    <location>
        <begin position="29"/>
        <end position="249"/>
    </location>
</feature>
<feature type="region of interest" description="Disordered" evidence="1">
    <location>
        <begin position="31"/>
        <end position="87"/>
    </location>
</feature>
<dbReference type="Proteomes" id="UP000268310">
    <property type="component" value="Chromosome"/>
</dbReference>
<reference evidence="3" key="3">
    <citation type="submission" date="2018-03" db="EMBL/GenBank/DDBJ databases">
        <authorList>
            <person name="Jeon C.O."/>
        </authorList>
    </citation>
    <scope>NUCLEOTIDE SEQUENCE</scope>
    <source>
        <strain evidence="3">JCM 31126</strain>
    </source>
</reference>
<reference evidence="4" key="4">
    <citation type="submission" date="2023-02" db="EMBL/GenBank/DDBJ databases">
        <authorList>
            <person name="Sun Q."/>
            <person name="Mori K."/>
        </authorList>
    </citation>
    <scope>NUCLEOTIDE SEQUENCE</scope>
    <source>
        <strain evidence="4">NBRC 114545</strain>
    </source>
</reference>
<evidence type="ECO:0000313" key="5">
    <source>
        <dbReference type="Proteomes" id="UP000268310"/>
    </source>
</evidence>
<dbReference type="KEGG" id="too:C7K38_07875"/>
<feature type="compositionally biased region" description="Acidic residues" evidence="1">
    <location>
        <begin position="45"/>
        <end position="72"/>
    </location>
</feature>
<proteinExistence type="predicted"/>